<evidence type="ECO:0000313" key="2">
    <source>
        <dbReference type="Proteomes" id="UP001454036"/>
    </source>
</evidence>
<reference evidence="1 2" key="1">
    <citation type="submission" date="2024-01" db="EMBL/GenBank/DDBJ databases">
        <title>The complete chloroplast genome sequence of Lithospermum erythrorhizon: insights into the phylogenetic relationship among Boraginaceae species and the maternal lineages of purple gromwells.</title>
        <authorList>
            <person name="Okada T."/>
            <person name="Watanabe K."/>
        </authorList>
    </citation>
    <scope>NUCLEOTIDE SEQUENCE [LARGE SCALE GENOMIC DNA]</scope>
</reference>
<comment type="caution">
    <text evidence="1">The sequence shown here is derived from an EMBL/GenBank/DDBJ whole genome shotgun (WGS) entry which is preliminary data.</text>
</comment>
<proteinExistence type="predicted"/>
<name>A0AAV3QPV6_LITER</name>
<dbReference type="AlphaFoldDB" id="A0AAV3QPV6"/>
<dbReference type="PANTHER" id="PTHR33116">
    <property type="entry name" value="REVERSE TRANSCRIPTASE ZINC-BINDING DOMAIN-CONTAINING PROTEIN-RELATED-RELATED"/>
    <property type="match status" value="1"/>
</dbReference>
<dbReference type="PANTHER" id="PTHR33116:SF86">
    <property type="entry name" value="REVERSE TRANSCRIPTASE DOMAIN-CONTAINING PROTEIN"/>
    <property type="match status" value="1"/>
</dbReference>
<accession>A0AAV3QPV6</accession>
<evidence type="ECO:0008006" key="3">
    <source>
        <dbReference type="Google" id="ProtNLM"/>
    </source>
</evidence>
<gene>
    <name evidence="1" type="ORF">LIER_21307</name>
</gene>
<protein>
    <recommendedName>
        <fullName evidence="3">Reverse transcriptase</fullName>
    </recommendedName>
</protein>
<evidence type="ECO:0000313" key="1">
    <source>
        <dbReference type="EMBL" id="GAA0166060.1"/>
    </source>
</evidence>
<dbReference type="Proteomes" id="UP001454036">
    <property type="component" value="Unassembled WGS sequence"/>
</dbReference>
<keyword evidence="2" id="KW-1185">Reference proteome</keyword>
<sequence>MRDYRPIILCNIIAKGLTCMLHSKERKALTGIKISRESPSISHILFADDTMLFCKASVSESQEIMSILEDYCFGTKNKYGQMLVISVLGMKEVEDQGKYLDLRSQIGRSKREVFTYIVGKVEDRLRGWTGKMLSQAGKEIIIKSVTSAILIYVMDCFKLPVGLIDNLNSFMRSSSGETPRVTKAYIGYLGTNYVKISMMVVWGSRI</sequence>
<dbReference type="EMBL" id="BAABME010005591">
    <property type="protein sequence ID" value="GAA0166060.1"/>
    <property type="molecule type" value="Genomic_DNA"/>
</dbReference>
<organism evidence="1 2">
    <name type="scientific">Lithospermum erythrorhizon</name>
    <name type="common">Purple gromwell</name>
    <name type="synonym">Lithospermum officinale var. erythrorhizon</name>
    <dbReference type="NCBI Taxonomy" id="34254"/>
    <lineage>
        <taxon>Eukaryota</taxon>
        <taxon>Viridiplantae</taxon>
        <taxon>Streptophyta</taxon>
        <taxon>Embryophyta</taxon>
        <taxon>Tracheophyta</taxon>
        <taxon>Spermatophyta</taxon>
        <taxon>Magnoliopsida</taxon>
        <taxon>eudicotyledons</taxon>
        <taxon>Gunneridae</taxon>
        <taxon>Pentapetalae</taxon>
        <taxon>asterids</taxon>
        <taxon>lamiids</taxon>
        <taxon>Boraginales</taxon>
        <taxon>Boraginaceae</taxon>
        <taxon>Boraginoideae</taxon>
        <taxon>Lithospermeae</taxon>
        <taxon>Lithospermum</taxon>
    </lineage>
</organism>